<keyword evidence="2" id="KW-1185">Reference proteome</keyword>
<sequence>MLNKKLTTANVTVKKAGSAMMTSAVMSSQPAGSLYIQTQERSDVVEEEIQSQATVHQQLWNGFSRSAKTKIQQMLFALITSSRKISAVDTTSFDLTSWTSSRKLYASSRKLCVSSRHGIQSQESRCSGELQSRHKIPVAVFEDSAEAQSSSRLESAAKQLTIYESWMSTAELSHTVAADVHLWSLGVLTAAGCGIGSVHEFAKAKRCRINLCKRHRFAIAISKYQLLVNISLRLDFLLYDVASLLRLDVQATCLL</sequence>
<gene>
    <name evidence="1" type="ORF">F511_37706</name>
</gene>
<accession>A0A2Z7CYK5</accession>
<dbReference type="EMBL" id="KQ991101">
    <property type="protein sequence ID" value="KZV52334.1"/>
    <property type="molecule type" value="Genomic_DNA"/>
</dbReference>
<evidence type="ECO:0000313" key="2">
    <source>
        <dbReference type="Proteomes" id="UP000250235"/>
    </source>
</evidence>
<dbReference type="AlphaFoldDB" id="A0A2Z7CYK5"/>
<evidence type="ECO:0000313" key="1">
    <source>
        <dbReference type="EMBL" id="KZV52334.1"/>
    </source>
</evidence>
<proteinExistence type="predicted"/>
<protein>
    <submittedName>
        <fullName evidence="1">Uncharacterized protein</fullName>
    </submittedName>
</protein>
<name>A0A2Z7CYK5_9LAMI</name>
<organism evidence="1 2">
    <name type="scientific">Dorcoceras hygrometricum</name>
    <dbReference type="NCBI Taxonomy" id="472368"/>
    <lineage>
        <taxon>Eukaryota</taxon>
        <taxon>Viridiplantae</taxon>
        <taxon>Streptophyta</taxon>
        <taxon>Embryophyta</taxon>
        <taxon>Tracheophyta</taxon>
        <taxon>Spermatophyta</taxon>
        <taxon>Magnoliopsida</taxon>
        <taxon>eudicotyledons</taxon>
        <taxon>Gunneridae</taxon>
        <taxon>Pentapetalae</taxon>
        <taxon>asterids</taxon>
        <taxon>lamiids</taxon>
        <taxon>Lamiales</taxon>
        <taxon>Gesneriaceae</taxon>
        <taxon>Didymocarpoideae</taxon>
        <taxon>Trichosporeae</taxon>
        <taxon>Loxocarpinae</taxon>
        <taxon>Dorcoceras</taxon>
    </lineage>
</organism>
<reference evidence="1 2" key="1">
    <citation type="journal article" date="2015" name="Proc. Natl. Acad. Sci. U.S.A.">
        <title>The resurrection genome of Boea hygrometrica: A blueprint for survival of dehydration.</title>
        <authorList>
            <person name="Xiao L."/>
            <person name="Yang G."/>
            <person name="Zhang L."/>
            <person name="Yang X."/>
            <person name="Zhao S."/>
            <person name="Ji Z."/>
            <person name="Zhou Q."/>
            <person name="Hu M."/>
            <person name="Wang Y."/>
            <person name="Chen M."/>
            <person name="Xu Y."/>
            <person name="Jin H."/>
            <person name="Xiao X."/>
            <person name="Hu G."/>
            <person name="Bao F."/>
            <person name="Hu Y."/>
            <person name="Wan P."/>
            <person name="Li L."/>
            <person name="Deng X."/>
            <person name="Kuang T."/>
            <person name="Xiang C."/>
            <person name="Zhu J.K."/>
            <person name="Oliver M.J."/>
            <person name="He Y."/>
        </authorList>
    </citation>
    <scope>NUCLEOTIDE SEQUENCE [LARGE SCALE GENOMIC DNA]</scope>
    <source>
        <strain evidence="2">cv. XS01</strain>
    </source>
</reference>
<dbReference type="Proteomes" id="UP000250235">
    <property type="component" value="Unassembled WGS sequence"/>
</dbReference>